<evidence type="ECO:0000256" key="6">
    <source>
        <dbReference type="RuleBase" id="RU003624"/>
    </source>
</evidence>
<gene>
    <name evidence="5 9" type="primary">rps3</name>
</gene>
<sequence length="778" mass="89198">MGQKVHPLGFRVGITKKHQSQWFARFEKYGYSQSVFEDHMLRKTILNLFSNLEKENVLATKQSKKPGANVSKMPKITQIKIERGLIPYEIGIQIHSDDCLAITKAIDNIKFSRDLVSNLQKTRKYLLKKSTQLKKVTANNKFVSDQLTSVDAVLSPPLGELGLKPKLPTTGKTKTQGAKKRKFLLNSLTAKKVKGNSFFKPRRKQKKRLSKAVFMRLKNIKRRFKKRQTIKKRYLNVICKGLLIRKKGNLIIRKVKIKRKNIFVDKLKTKANFKTNQQNNEKLAFGQGPKGQGLNLALGKTKNESLKSKQKVILRRFKGSSFMYKKFANLFLTKLNKQFLVCLKGIMKFWHNLKPKQAPLGYNKKWYSTKSYTLLNNLKAKYLSKGKEMVSYQMEKLTKLISILEKKSLVKMETLRKDFITFGTLSKTRAFGYYQMITFLKQLKELVLKIKKQTIARTNSLEEGVKKNLGLILFSTSKNSKNAHKTKIQNLIRAKSKLKKSITQKVVTNFVNLVDNHQAMTNESRKIKWISYLKDLVNKHRTENIFYYLATIANARKDLKALKRYTKQHSNFLFGVNIENGKQLDVNILSLDGLKPIMSSQGETDGKGKLLQRVTKTLTQSSKNPLTTNVEVTEGLTGLQKAFLTQIESQRKMYKANLALTPKISIKFFSVKTTDVLEKASTVADSIIDALEKRKAFRGVIKKAKEDLMRRTRVKGVKIQVAGRLNGAEIARSEWVRAGRVPLQTLRANIDYSYRTANTIYGIIGVKVWIFKGYSKID</sequence>
<dbReference type="GO" id="GO:0009507">
    <property type="term" value="C:chloroplast"/>
    <property type="evidence" value="ECO:0007669"/>
    <property type="project" value="UniProtKB-SubCell"/>
</dbReference>
<evidence type="ECO:0000256" key="2">
    <source>
        <dbReference type="ARBA" id="ARBA00022980"/>
    </source>
</evidence>
<dbReference type="HAMAP" id="MF_01309_B">
    <property type="entry name" value="Ribosomal_uS3_B"/>
    <property type="match status" value="1"/>
</dbReference>
<evidence type="ECO:0000313" key="9">
    <source>
        <dbReference type="EMBL" id="ANQ46430.1"/>
    </source>
</evidence>
<evidence type="ECO:0000256" key="3">
    <source>
        <dbReference type="ARBA" id="ARBA00023274"/>
    </source>
</evidence>
<dbReference type="InterPro" id="IPR001351">
    <property type="entry name" value="Ribosomal_uS3_C"/>
</dbReference>
<comment type="similarity">
    <text evidence="1 5 6">Belongs to the universal ribosomal protein uS3 family.</text>
</comment>
<reference evidence="9" key="1">
    <citation type="submission" date="2016-05" db="EMBL/GenBank/DDBJ databases">
        <authorList>
            <person name="Lavstsen T."/>
            <person name="Jespersen J.S."/>
        </authorList>
    </citation>
    <scope>NUCLEOTIDE SEQUENCE</scope>
</reference>
<dbReference type="InterPro" id="IPR057258">
    <property type="entry name" value="Ribosomal_uS3"/>
</dbReference>
<dbReference type="EMBL" id="KX232643">
    <property type="protein sequence ID" value="ANQ46430.1"/>
    <property type="molecule type" value="Genomic_DNA"/>
</dbReference>
<evidence type="ECO:0000256" key="1">
    <source>
        <dbReference type="ARBA" id="ARBA00010761"/>
    </source>
</evidence>
<dbReference type="InterPro" id="IPR036419">
    <property type="entry name" value="Ribosomal_S3_C_sf"/>
</dbReference>
<evidence type="ECO:0000259" key="8">
    <source>
        <dbReference type="Pfam" id="PF00189"/>
    </source>
</evidence>
<evidence type="ECO:0000256" key="5">
    <source>
        <dbReference type="HAMAP-Rule" id="MF_01309"/>
    </source>
</evidence>
<dbReference type="CDD" id="cd02412">
    <property type="entry name" value="KH-II_30S_S3"/>
    <property type="match status" value="1"/>
</dbReference>
<proteinExistence type="inferred from homology"/>
<name>A0A1B1FKD9_9CHLO</name>
<dbReference type="PANTHER" id="PTHR11760:SF19">
    <property type="entry name" value="SMALL RIBOSOMAL SUBUNIT PROTEIN US3C"/>
    <property type="match status" value="1"/>
</dbReference>
<comment type="subcellular location">
    <subcellularLocation>
        <location evidence="5 7">Plastid</location>
        <location evidence="5 7">Chloroplast</location>
    </subcellularLocation>
</comment>
<dbReference type="Pfam" id="PF00189">
    <property type="entry name" value="Ribosomal_S3_C"/>
    <property type="match status" value="1"/>
</dbReference>
<dbReference type="PROSITE" id="PS00548">
    <property type="entry name" value="RIBOSOMAL_S3"/>
    <property type="match status" value="1"/>
</dbReference>
<keyword evidence="2 5" id="KW-0689">Ribosomal protein</keyword>
<dbReference type="GO" id="GO:0006412">
    <property type="term" value="P:translation"/>
    <property type="evidence" value="ECO:0007669"/>
    <property type="project" value="UniProtKB-UniRule"/>
</dbReference>
<organism evidence="9">
    <name type="scientific">Tetrabaena socialis</name>
    <dbReference type="NCBI Taxonomy" id="47790"/>
    <lineage>
        <taxon>Eukaryota</taxon>
        <taxon>Viridiplantae</taxon>
        <taxon>Chlorophyta</taxon>
        <taxon>core chlorophytes</taxon>
        <taxon>Chlorophyceae</taxon>
        <taxon>CS clade</taxon>
        <taxon>Chlamydomonadales</taxon>
        <taxon>Tetrabaenaceae</taxon>
        <taxon>Tetrabaena</taxon>
    </lineage>
</organism>
<dbReference type="Gene3D" id="3.30.1140.32">
    <property type="entry name" value="Ribosomal protein S3, C-terminal domain"/>
    <property type="match status" value="1"/>
</dbReference>
<dbReference type="PANTHER" id="PTHR11760">
    <property type="entry name" value="30S/40S RIBOSOMAL PROTEIN S3"/>
    <property type="match status" value="1"/>
</dbReference>
<dbReference type="GO" id="GO:0003735">
    <property type="term" value="F:structural constituent of ribosome"/>
    <property type="evidence" value="ECO:0007669"/>
    <property type="project" value="InterPro"/>
</dbReference>
<dbReference type="FunFam" id="3.30.1140.32:FF:000015">
    <property type="entry name" value="30S ribosomal protein S3, chloroplastic"/>
    <property type="match status" value="1"/>
</dbReference>
<dbReference type="NCBIfam" id="TIGR01009">
    <property type="entry name" value="rpsC_bact"/>
    <property type="match status" value="1"/>
</dbReference>
<dbReference type="InterPro" id="IPR018280">
    <property type="entry name" value="Ribosomal_uS3_CS"/>
</dbReference>
<comment type="subunit">
    <text evidence="5 7">Part of the 30S ribosomal subunit.</text>
</comment>
<evidence type="ECO:0000256" key="7">
    <source>
        <dbReference type="RuleBase" id="RU003626"/>
    </source>
</evidence>
<dbReference type="AlphaFoldDB" id="A0A1B1FKD9"/>
<feature type="domain" description="Small ribosomal subunit protein uS3 C-terminal" evidence="8">
    <location>
        <begin position="688"/>
        <end position="770"/>
    </location>
</feature>
<keyword evidence="3 5" id="KW-0687">Ribonucleoprotein</keyword>
<dbReference type="InterPro" id="IPR009019">
    <property type="entry name" value="KH_sf_prok-type"/>
</dbReference>
<dbReference type="SUPFAM" id="SSF54821">
    <property type="entry name" value="Ribosomal protein S3 C-terminal domain"/>
    <property type="match status" value="1"/>
</dbReference>
<evidence type="ECO:0000256" key="4">
    <source>
        <dbReference type="ARBA" id="ARBA00035154"/>
    </source>
</evidence>
<dbReference type="InterPro" id="IPR005704">
    <property type="entry name" value="Ribosomal_uS3_bac-typ"/>
</dbReference>
<keyword evidence="7 9" id="KW-0934">Plastid</keyword>
<dbReference type="SUPFAM" id="SSF54814">
    <property type="entry name" value="Prokaryotic type KH domain (KH-domain type II)"/>
    <property type="match status" value="1"/>
</dbReference>
<keyword evidence="7 9" id="KW-0150">Chloroplast</keyword>
<dbReference type="GO" id="GO:0022627">
    <property type="term" value="C:cytosolic small ribosomal subunit"/>
    <property type="evidence" value="ECO:0007669"/>
    <property type="project" value="TreeGrafter"/>
</dbReference>
<geneLocation type="chloroplast" evidence="9"/>
<accession>A0A1B1FKD9</accession>
<protein>
    <recommendedName>
        <fullName evidence="4 5">Small ribosomal subunit protein uS3c</fullName>
    </recommendedName>
</protein>
<dbReference type="GO" id="GO:0003723">
    <property type="term" value="F:RNA binding"/>
    <property type="evidence" value="ECO:0007669"/>
    <property type="project" value="InterPro"/>
</dbReference>